<dbReference type="Proteomes" id="UP000011705">
    <property type="component" value="Chromosome"/>
</dbReference>
<dbReference type="RefSeq" id="WP_002684883.1">
    <property type="nucleotide sequence ID" value="NZ_CM001795.1"/>
</dbReference>
<protein>
    <recommendedName>
        <fullName evidence="3">TIGR02185 family protein</fullName>
    </recommendedName>
</protein>
<organism evidence="2">
    <name type="scientific">Treponema denticola H-22</name>
    <dbReference type="NCBI Taxonomy" id="999432"/>
    <lineage>
        <taxon>Bacteria</taxon>
        <taxon>Pseudomonadati</taxon>
        <taxon>Spirochaetota</taxon>
        <taxon>Spirochaetia</taxon>
        <taxon>Spirochaetales</taxon>
        <taxon>Treponemataceae</taxon>
        <taxon>Treponema</taxon>
    </lineage>
</organism>
<comment type="caution">
    <text evidence="2">The sequence shown here is derived from an EMBL/GenBank/DDBJ whole genome shotgun (WGS) entry which is preliminary data.</text>
</comment>
<accession>A0A0E2E395</accession>
<keyword evidence="1" id="KW-0472">Membrane</keyword>
<evidence type="ECO:0008006" key="3">
    <source>
        <dbReference type="Google" id="ProtNLM"/>
    </source>
</evidence>
<dbReference type="Pfam" id="PF09605">
    <property type="entry name" value="Trep_Strep"/>
    <property type="match status" value="1"/>
</dbReference>
<feature type="transmembrane region" description="Helical" evidence="1">
    <location>
        <begin position="69"/>
        <end position="87"/>
    </location>
</feature>
<sequence>MKNKKTNTLQTKDFISIGVFSLVYFAAAFIIGGVAQMTPVTFPFMPMIVALFAGSIFMLYTAKIPKRGAISILGILAGLLLFITGMFWMMSVFFIIFGFIADSIASFGEFKSFKKNLTAYCIFALAPMGAYIPMAVMPAQFDAFMRKKGDFSSFAEVINAIGANRWVVPAMIAGTVVCAMIGGMIGKKLLKKHFEKAGIV</sequence>
<dbReference type="InterPro" id="IPR011733">
    <property type="entry name" value="CHP02185_IM"/>
</dbReference>
<keyword evidence="1" id="KW-0812">Transmembrane</keyword>
<evidence type="ECO:0000313" key="2">
    <source>
        <dbReference type="EMBL" id="EMB32486.1"/>
    </source>
</evidence>
<feature type="transmembrane region" description="Helical" evidence="1">
    <location>
        <begin position="117"/>
        <end position="136"/>
    </location>
</feature>
<gene>
    <name evidence="2" type="ORF">HMPREF9726_01710</name>
</gene>
<keyword evidence="1" id="KW-1133">Transmembrane helix</keyword>
<evidence type="ECO:0000256" key="1">
    <source>
        <dbReference type="SAM" id="Phobius"/>
    </source>
</evidence>
<feature type="transmembrane region" description="Helical" evidence="1">
    <location>
        <begin position="166"/>
        <end position="186"/>
    </location>
</feature>
<name>A0A0E2E395_TREDN</name>
<feature type="transmembrane region" description="Helical" evidence="1">
    <location>
        <begin position="41"/>
        <end position="62"/>
    </location>
</feature>
<proteinExistence type="predicted"/>
<dbReference type="EMBL" id="AGDV01000014">
    <property type="protein sequence ID" value="EMB32486.1"/>
    <property type="molecule type" value="Genomic_DNA"/>
</dbReference>
<dbReference type="HOGENOM" id="CLU_093450_1_0_12"/>
<feature type="transmembrane region" description="Helical" evidence="1">
    <location>
        <begin position="14"/>
        <end position="35"/>
    </location>
</feature>
<reference evidence="2" key="1">
    <citation type="submission" date="2012-01" db="EMBL/GenBank/DDBJ databases">
        <title>The Genome Sequence of Treponema denticola H-22.</title>
        <authorList>
            <consortium name="The Broad Institute Genome Sequencing Platform"/>
            <person name="Earl A."/>
            <person name="Ward D."/>
            <person name="Feldgarden M."/>
            <person name="Gevers D."/>
            <person name="Blanton J.M."/>
            <person name="Fenno C.J."/>
            <person name="Baranova O.V."/>
            <person name="Mathney J."/>
            <person name="Dewhirst F.E."/>
            <person name="Izard J."/>
            <person name="Young S.K."/>
            <person name="Zeng Q."/>
            <person name="Gargeya S."/>
            <person name="Fitzgerald M."/>
            <person name="Haas B."/>
            <person name="Abouelleil A."/>
            <person name="Alvarado L."/>
            <person name="Arachchi H.M."/>
            <person name="Berlin A."/>
            <person name="Chapman S.B."/>
            <person name="Gearin G."/>
            <person name="Goldberg J."/>
            <person name="Griggs A."/>
            <person name="Gujja S."/>
            <person name="Hansen M."/>
            <person name="Heiman D."/>
            <person name="Howarth C."/>
            <person name="Larimer J."/>
            <person name="Lui A."/>
            <person name="MacDonald P.J.P."/>
            <person name="McCowen C."/>
            <person name="Montmayeur A."/>
            <person name="Murphy C."/>
            <person name="Neiman D."/>
            <person name="Pearson M."/>
            <person name="Priest M."/>
            <person name="Roberts A."/>
            <person name="Saif S."/>
            <person name="Shea T."/>
            <person name="Sisk P."/>
            <person name="Stolte C."/>
            <person name="Sykes S."/>
            <person name="Wortman J."/>
            <person name="Nusbaum C."/>
            <person name="Birren B."/>
        </authorList>
    </citation>
    <scope>NUCLEOTIDE SEQUENCE [LARGE SCALE GENOMIC DNA]</scope>
    <source>
        <strain evidence="2">H-22</strain>
    </source>
</reference>
<dbReference type="AlphaFoldDB" id="A0A0E2E395"/>
<dbReference type="PATRIC" id="fig|999432.5.peg.1775"/>
<dbReference type="NCBIfam" id="TIGR02185">
    <property type="entry name" value="Trep_Strep"/>
    <property type="match status" value="1"/>
</dbReference>